<name>A0ABU1QYZ6_9BACT</name>
<organism evidence="1 2">
    <name type="scientific">Dyadobacter fermentans</name>
    <dbReference type="NCBI Taxonomy" id="94254"/>
    <lineage>
        <taxon>Bacteria</taxon>
        <taxon>Pseudomonadati</taxon>
        <taxon>Bacteroidota</taxon>
        <taxon>Cytophagia</taxon>
        <taxon>Cytophagales</taxon>
        <taxon>Spirosomataceae</taxon>
        <taxon>Dyadobacter</taxon>
    </lineage>
</organism>
<keyword evidence="2" id="KW-1185">Reference proteome</keyword>
<dbReference type="Proteomes" id="UP001264980">
    <property type="component" value="Unassembled WGS sequence"/>
</dbReference>
<protein>
    <submittedName>
        <fullName evidence="1">Uncharacterized protein</fullName>
    </submittedName>
</protein>
<gene>
    <name evidence="1" type="ORF">J2W84_003429</name>
</gene>
<dbReference type="EMBL" id="JAVDTI010000003">
    <property type="protein sequence ID" value="MDR6806381.1"/>
    <property type="molecule type" value="Genomic_DNA"/>
</dbReference>
<comment type="caution">
    <text evidence="1">The sequence shown here is derived from an EMBL/GenBank/DDBJ whole genome shotgun (WGS) entry which is preliminary data.</text>
</comment>
<evidence type="ECO:0000313" key="1">
    <source>
        <dbReference type="EMBL" id="MDR6806381.1"/>
    </source>
</evidence>
<proteinExistence type="predicted"/>
<sequence>MYTKTRIETMNSASMISDLFEIVNGFVKQGEA</sequence>
<evidence type="ECO:0000313" key="2">
    <source>
        <dbReference type="Proteomes" id="UP001264980"/>
    </source>
</evidence>
<accession>A0ABU1QYZ6</accession>
<reference evidence="1 2" key="1">
    <citation type="submission" date="2023-07" db="EMBL/GenBank/DDBJ databases">
        <title>Sorghum-associated microbial communities from plants grown in Nebraska, USA.</title>
        <authorList>
            <person name="Schachtman D."/>
        </authorList>
    </citation>
    <scope>NUCLEOTIDE SEQUENCE [LARGE SCALE GENOMIC DNA]</scope>
    <source>
        <strain evidence="1 2">BE57</strain>
    </source>
</reference>